<sequence length="836" mass="94393">MSKKRKIEDEQSISSKGEGPPSEKKKKMNTKSTPKKAVPITDIKIASFVEHRSVEIQAMAELVQDIGGNHTAFQKLPNHMRRRAMSHNIKRIPRRLHAVAKLELSKTKAPGKRPSRRHRRRPSNLLSEYERRKRKIGWLETHIWHAKRFKMVEKWGYRLAYHPNDKSIRACYRAVKRHCLLQDVSFEACIEVRGNRQTLLEGLGHITSSESGLTFGAKITAGGARQGQLILYNMDSYPKNTIGPVTYLWQPQHQDKGIERGPIFNTLWISCHPSIYKEVLNELKKCFGSEDLSDCTESILGVKDGTGVTIKSLKDQLVKFRLYGPSSNLVLAETLQIADTEVLSFSPEKVEESKKNKTMWWKNFFSSSDNKKMLVQQSQVWQKIAKCQSPCEAPPNCVIALTVRDPRLMLPPKKNKVQVANAGSVTNVLPMDMFNTDIATSPLWEAWIREELKATKISEQELNRIKSKHLIPGTPLELGDMESRIPIILIQRPGVSSFITSETNPSHSSGWDLIIPSGFAMAFWVALVYRGARVGGIREAKSICLQAGLLSAPDDYPDSVAGQAELKSNSNLQEAKHNRMPPAKRPNFVKLGFLSPFNFEFQKLLTDWHIKWKEINVSKLELKQVNDETVTVLRNRKMLRLLQSAITNPKAFLKKTSKGQTLNNSEEQSVVKTLLSIEIGKKLVSEEISSLIPVRLSILHRGVPATYGHICLPLHDDLKALDNDKTFGGPFEPKHSDPGQAKRKEERKERLRLRKLESKEIINSNSVLGSTSRDIIGFVKDGDFDLVKGQGLGFGFCSVAALLALIENQKDRRICLALVRNPTSLQYRFSSISLLM</sequence>
<protein>
    <submittedName>
        <fullName evidence="8">Uncharacterized protein</fullName>
    </submittedName>
</protein>
<dbReference type="OrthoDB" id="442863at2759"/>
<evidence type="ECO:0000259" key="6">
    <source>
        <dbReference type="Pfam" id="PF08170"/>
    </source>
</evidence>
<evidence type="ECO:0000256" key="3">
    <source>
        <dbReference type="ARBA" id="ARBA00023242"/>
    </source>
</evidence>
<accession>A0A3S1BW24</accession>
<keyword evidence="2" id="KW-0819">tRNA processing</keyword>
<dbReference type="SUPFAM" id="SSF103025">
    <property type="entry name" value="Folate-binding domain"/>
    <property type="match status" value="1"/>
</dbReference>
<dbReference type="InterPro" id="IPR055079">
    <property type="entry name" value="POP1_C"/>
</dbReference>
<dbReference type="Pfam" id="PF08170">
    <property type="entry name" value="POPLD"/>
    <property type="match status" value="1"/>
</dbReference>
<feature type="domain" description="POP1 C-terminal" evidence="7">
    <location>
        <begin position="763"/>
        <end position="835"/>
    </location>
</feature>
<dbReference type="Pfam" id="PF22770">
    <property type="entry name" value="POP1_C"/>
    <property type="match status" value="2"/>
</dbReference>
<feature type="compositionally biased region" description="Basic and acidic residues" evidence="4">
    <location>
        <begin position="732"/>
        <end position="747"/>
    </location>
</feature>
<dbReference type="InterPro" id="IPR027266">
    <property type="entry name" value="TrmE/GcvT-like"/>
</dbReference>
<evidence type="ECO:0000256" key="2">
    <source>
        <dbReference type="ARBA" id="ARBA00022694"/>
    </source>
</evidence>
<dbReference type="GO" id="GO:0005655">
    <property type="term" value="C:nucleolar ribonuclease P complex"/>
    <property type="evidence" value="ECO:0007669"/>
    <property type="project" value="InterPro"/>
</dbReference>
<dbReference type="InterPro" id="IPR009723">
    <property type="entry name" value="Pop1_N"/>
</dbReference>
<dbReference type="PANTHER" id="PTHR22731">
    <property type="entry name" value="RIBONUCLEASES P/MRP PROTEIN SUBUNIT POP1"/>
    <property type="match status" value="1"/>
</dbReference>
<evidence type="ECO:0000259" key="5">
    <source>
        <dbReference type="Pfam" id="PF06978"/>
    </source>
</evidence>
<evidence type="ECO:0000259" key="7">
    <source>
        <dbReference type="Pfam" id="PF22770"/>
    </source>
</evidence>
<dbReference type="GO" id="GO:0000172">
    <property type="term" value="C:ribonuclease MRP complex"/>
    <property type="evidence" value="ECO:0007669"/>
    <property type="project" value="InterPro"/>
</dbReference>
<dbReference type="AlphaFoldDB" id="A0A3S1BW24"/>
<dbReference type="Gene3D" id="3.30.1360.120">
    <property type="entry name" value="Probable tRNA modification gtpase trme, domain 1"/>
    <property type="match status" value="1"/>
</dbReference>
<dbReference type="GO" id="GO:0001682">
    <property type="term" value="P:tRNA 5'-leader removal"/>
    <property type="evidence" value="ECO:0007669"/>
    <property type="project" value="InterPro"/>
</dbReference>
<dbReference type="STRING" id="188477.A0A3S1BW24"/>
<evidence type="ECO:0000313" key="8">
    <source>
        <dbReference type="EMBL" id="RUS90150.1"/>
    </source>
</evidence>
<reference evidence="8 9" key="1">
    <citation type="submission" date="2019-01" db="EMBL/GenBank/DDBJ databases">
        <title>A draft genome assembly of the solar-powered sea slug Elysia chlorotica.</title>
        <authorList>
            <person name="Cai H."/>
            <person name="Li Q."/>
            <person name="Fang X."/>
            <person name="Li J."/>
            <person name="Curtis N.E."/>
            <person name="Altenburger A."/>
            <person name="Shibata T."/>
            <person name="Feng M."/>
            <person name="Maeda T."/>
            <person name="Schwartz J.A."/>
            <person name="Shigenobu S."/>
            <person name="Lundholm N."/>
            <person name="Nishiyama T."/>
            <person name="Yang H."/>
            <person name="Hasebe M."/>
            <person name="Li S."/>
            <person name="Pierce S.K."/>
            <person name="Wang J."/>
        </authorList>
    </citation>
    <scope>NUCLEOTIDE SEQUENCE [LARGE SCALE GENOMIC DNA]</scope>
    <source>
        <strain evidence="8">EC2010</strain>
        <tissue evidence="8">Whole organism of an adult</tissue>
    </source>
</reference>
<organism evidence="8 9">
    <name type="scientific">Elysia chlorotica</name>
    <name type="common">Eastern emerald elysia</name>
    <name type="synonym">Sea slug</name>
    <dbReference type="NCBI Taxonomy" id="188477"/>
    <lineage>
        <taxon>Eukaryota</taxon>
        <taxon>Metazoa</taxon>
        <taxon>Spiralia</taxon>
        <taxon>Lophotrochozoa</taxon>
        <taxon>Mollusca</taxon>
        <taxon>Gastropoda</taxon>
        <taxon>Heterobranchia</taxon>
        <taxon>Euthyneura</taxon>
        <taxon>Panpulmonata</taxon>
        <taxon>Sacoglossa</taxon>
        <taxon>Placobranchoidea</taxon>
        <taxon>Plakobranchidae</taxon>
        <taxon>Elysia</taxon>
    </lineage>
</organism>
<dbReference type="InterPro" id="IPR012590">
    <property type="entry name" value="POPLD_dom"/>
</dbReference>
<feature type="region of interest" description="Disordered" evidence="4">
    <location>
        <begin position="103"/>
        <end position="125"/>
    </location>
</feature>
<feature type="domain" description="Pop1 N-terminal" evidence="5">
    <location>
        <begin position="127"/>
        <end position="194"/>
    </location>
</feature>
<comment type="caution">
    <text evidence="8">The sequence shown here is derived from an EMBL/GenBank/DDBJ whole genome shotgun (WGS) entry which is preliminary data.</text>
</comment>
<feature type="domain" description="Pop1 N-terminal" evidence="5">
    <location>
        <begin position="48"/>
        <end position="120"/>
    </location>
</feature>
<dbReference type="EMBL" id="RQTK01000039">
    <property type="protein sequence ID" value="RUS90150.1"/>
    <property type="molecule type" value="Genomic_DNA"/>
</dbReference>
<feature type="compositionally biased region" description="Basic residues" evidence="4">
    <location>
        <begin position="109"/>
        <end position="122"/>
    </location>
</feature>
<dbReference type="InterPro" id="IPR039182">
    <property type="entry name" value="Pop1"/>
</dbReference>
<feature type="region of interest" description="Disordered" evidence="4">
    <location>
        <begin position="1"/>
        <end position="35"/>
    </location>
</feature>
<name>A0A3S1BW24_ELYCH</name>
<keyword evidence="9" id="KW-1185">Reference proteome</keyword>
<evidence type="ECO:0000313" key="9">
    <source>
        <dbReference type="Proteomes" id="UP000271974"/>
    </source>
</evidence>
<dbReference type="Proteomes" id="UP000271974">
    <property type="component" value="Unassembled WGS sequence"/>
</dbReference>
<dbReference type="PANTHER" id="PTHR22731:SF3">
    <property type="entry name" value="RIBONUCLEASES P_MRP PROTEIN SUBUNIT POP1"/>
    <property type="match status" value="1"/>
</dbReference>
<evidence type="ECO:0000256" key="4">
    <source>
        <dbReference type="SAM" id="MobiDB-lite"/>
    </source>
</evidence>
<keyword evidence="3" id="KW-0539">Nucleus</keyword>
<gene>
    <name evidence="8" type="ORF">EGW08_002117</name>
</gene>
<feature type="region of interest" description="Disordered" evidence="4">
    <location>
        <begin position="725"/>
        <end position="747"/>
    </location>
</feature>
<evidence type="ECO:0000256" key="1">
    <source>
        <dbReference type="ARBA" id="ARBA00004123"/>
    </source>
</evidence>
<comment type="subcellular location">
    <subcellularLocation>
        <location evidence="1">Nucleus</location>
    </subcellularLocation>
</comment>
<feature type="domain" description="POPLD" evidence="6">
    <location>
        <begin position="510"/>
        <end position="600"/>
    </location>
</feature>
<proteinExistence type="predicted"/>
<dbReference type="Pfam" id="PF06978">
    <property type="entry name" value="POP1_N"/>
    <property type="match status" value="2"/>
</dbReference>
<feature type="domain" description="POP1 C-terminal" evidence="7">
    <location>
        <begin position="690"/>
        <end position="759"/>
    </location>
</feature>